<organism evidence="2 3">
    <name type="scientific">Paenibacillus agricola</name>
    <dbReference type="NCBI Taxonomy" id="2716264"/>
    <lineage>
        <taxon>Bacteria</taxon>
        <taxon>Bacillati</taxon>
        <taxon>Bacillota</taxon>
        <taxon>Bacilli</taxon>
        <taxon>Bacillales</taxon>
        <taxon>Paenibacillaceae</taxon>
        <taxon>Paenibacillus</taxon>
    </lineage>
</organism>
<dbReference type="Pfam" id="PF13070">
    <property type="entry name" value="DUF3934"/>
    <property type="match status" value="1"/>
</dbReference>
<dbReference type="EMBL" id="JAAOIW010000002">
    <property type="protein sequence ID" value="NHN29565.1"/>
    <property type="molecule type" value="Genomic_DNA"/>
</dbReference>
<keyword evidence="3" id="KW-1185">Reference proteome</keyword>
<feature type="compositionally biased region" description="Polar residues" evidence="1">
    <location>
        <begin position="43"/>
        <end position="52"/>
    </location>
</feature>
<feature type="compositionally biased region" description="Gly residues" evidence="1">
    <location>
        <begin position="1"/>
        <end position="10"/>
    </location>
</feature>
<reference evidence="2" key="1">
    <citation type="submission" date="2020-03" db="EMBL/GenBank/DDBJ databases">
        <title>Draft sequencing of Paenibacilllus sp. S3N08.</title>
        <authorList>
            <person name="Kim D.-U."/>
        </authorList>
    </citation>
    <scope>NUCLEOTIDE SEQUENCE</scope>
    <source>
        <strain evidence="2">S3N08</strain>
    </source>
</reference>
<proteinExistence type="predicted"/>
<accession>A0ABX0J6Z7</accession>
<name>A0ABX0J6Z7_9BACL</name>
<evidence type="ECO:0000313" key="3">
    <source>
        <dbReference type="Proteomes" id="UP001165962"/>
    </source>
</evidence>
<dbReference type="InterPro" id="IPR025175">
    <property type="entry name" value="DUF3934"/>
</dbReference>
<protein>
    <submittedName>
        <fullName evidence="2">DUF3934 family protein</fullName>
    </submittedName>
</protein>
<sequence>MAKGKGGTGRGTDSKGWTRWKSSEKKKAAKKTFGKNLAASKGLETNNNNKPFSTAKTAAIVSTRAKSKDIT</sequence>
<evidence type="ECO:0000256" key="1">
    <source>
        <dbReference type="SAM" id="MobiDB-lite"/>
    </source>
</evidence>
<comment type="caution">
    <text evidence="2">The sequence shown here is derived from an EMBL/GenBank/DDBJ whole genome shotgun (WGS) entry which is preliminary data.</text>
</comment>
<evidence type="ECO:0000313" key="2">
    <source>
        <dbReference type="EMBL" id="NHN29565.1"/>
    </source>
</evidence>
<dbReference type="RefSeq" id="WP_166147641.1">
    <property type="nucleotide sequence ID" value="NZ_JAAOIW010000002.1"/>
</dbReference>
<feature type="region of interest" description="Disordered" evidence="1">
    <location>
        <begin position="1"/>
        <end position="52"/>
    </location>
</feature>
<gene>
    <name evidence="2" type="ORF">G9U52_06925</name>
</gene>
<dbReference type="Proteomes" id="UP001165962">
    <property type="component" value="Unassembled WGS sequence"/>
</dbReference>